<evidence type="ECO:0000256" key="3">
    <source>
        <dbReference type="SAM" id="Phobius"/>
    </source>
</evidence>
<evidence type="ECO:0000259" key="4">
    <source>
        <dbReference type="Pfam" id="PF14870"/>
    </source>
</evidence>
<dbReference type="GO" id="GO:0016787">
    <property type="term" value="F:hydrolase activity"/>
    <property type="evidence" value="ECO:0007669"/>
    <property type="project" value="UniProtKB-KW"/>
</dbReference>
<protein>
    <submittedName>
        <fullName evidence="5">Glycosyl hydrolase</fullName>
    </submittedName>
</protein>
<proteinExistence type="predicted"/>
<evidence type="ECO:0000313" key="6">
    <source>
        <dbReference type="Proteomes" id="UP000515733"/>
    </source>
</evidence>
<keyword evidence="1" id="KW-0602">Photosynthesis</keyword>
<dbReference type="Gene3D" id="2.130.10.10">
    <property type="entry name" value="YVTN repeat-like/Quinoprotein amine dehydrogenase"/>
    <property type="match status" value="2"/>
</dbReference>
<evidence type="ECO:0000256" key="1">
    <source>
        <dbReference type="ARBA" id="ARBA00022531"/>
    </source>
</evidence>
<dbReference type="InterPro" id="IPR028203">
    <property type="entry name" value="PSII_CF48-like_dom"/>
</dbReference>
<dbReference type="GO" id="GO:0009523">
    <property type="term" value="C:photosystem II"/>
    <property type="evidence" value="ECO:0007669"/>
    <property type="project" value="UniProtKB-KW"/>
</dbReference>
<sequence length="350" mass="37635">MSQRGSSGVSMARLIKFGLSAMPWLIIAGLLWAGIFIKPKAVGSTVEPPVIERSDAFFGFAAPESSQLWAAGNHGKIIHSKDGGTSWKSQGPSTAHHLQDVAAWDTHRLLAVGNGGMVLLTADGGVKWEQKRIDFLPASLDKLLRVKALADGRAWAVGEMGALLYSGDYGKTWERRRPAQDTAFNDIAMMDEKSGWVVGEAGAILRTTDGGIHWDMTPSGVKSSLMALAFRDAQNAVAVGLEGVILVTRDGGKTWRRAVATRKDGAPLKLHFYDVIWDGSRKQWLVVGDQGVYAKADAEAATWTGGGLDAMELAWHTRIASSGDRFYLAGATLGEWSGEDGSWRRLGAGK</sequence>
<reference evidence="5 6" key="1">
    <citation type="submission" date="2020-03" db="EMBL/GenBank/DDBJ databases">
        <authorList>
            <consortium name="Genoscope - CEA"/>
            <person name="William W."/>
        </authorList>
    </citation>
    <scope>NUCLEOTIDE SEQUENCE [LARGE SCALE GENOMIC DNA]</scope>
    <source>
        <strain evidence="6">DSM 16959</strain>
    </source>
</reference>
<dbReference type="KEGG" id="doe:DENOEST_1272"/>
<keyword evidence="3" id="KW-0472">Membrane</keyword>
<dbReference type="InterPro" id="IPR015943">
    <property type="entry name" value="WD40/YVTN_repeat-like_dom_sf"/>
</dbReference>
<dbReference type="Pfam" id="PF14870">
    <property type="entry name" value="PSII_BNR"/>
    <property type="match status" value="2"/>
</dbReference>
<gene>
    <name evidence="5" type="ORF">DENOEST_1272</name>
</gene>
<accession>A0A6S6XWF9</accession>
<name>A0A6S6XWF9_9PROT</name>
<feature type="domain" description="Photosynthesis system II assembly factor Ycf48/Hcf136-like" evidence="4">
    <location>
        <begin position="182"/>
        <end position="310"/>
    </location>
</feature>
<keyword evidence="2" id="KW-0604">Photosystem II</keyword>
<dbReference type="EMBL" id="LR778301">
    <property type="protein sequence ID" value="CAB1368437.1"/>
    <property type="molecule type" value="Genomic_DNA"/>
</dbReference>
<dbReference type="AlphaFoldDB" id="A0A6S6XWF9"/>
<dbReference type="SUPFAM" id="SSF110296">
    <property type="entry name" value="Oligoxyloglucan reducing end-specific cellobiohydrolase"/>
    <property type="match status" value="1"/>
</dbReference>
<keyword evidence="5" id="KW-0378">Hydrolase</keyword>
<evidence type="ECO:0000256" key="2">
    <source>
        <dbReference type="ARBA" id="ARBA00023276"/>
    </source>
</evidence>
<feature type="transmembrane region" description="Helical" evidence="3">
    <location>
        <begin position="21"/>
        <end position="37"/>
    </location>
</feature>
<keyword evidence="3" id="KW-1133">Transmembrane helix</keyword>
<organism evidence="5 6">
    <name type="scientific">Denitratisoma oestradiolicum</name>
    <dbReference type="NCBI Taxonomy" id="311182"/>
    <lineage>
        <taxon>Bacteria</taxon>
        <taxon>Pseudomonadati</taxon>
        <taxon>Pseudomonadota</taxon>
        <taxon>Betaproteobacteria</taxon>
        <taxon>Nitrosomonadales</taxon>
        <taxon>Sterolibacteriaceae</taxon>
        <taxon>Denitratisoma</taxon>
    </lineage>
</organism>
<dbReference type="GO" id="GO:0015979">
    <property type="term" value="P:photosynthesis"/>
    <property type="evidence" value="ECO:0007669"/>
    <property type="project" value="UniProtKB-KW"/>
</dbReference>
<dbReference type="PANTHER" id="PTHR47199">
    <property type="entry name" value="PHOTOSYSTEM II STABILITY/ASSEMBLY FACTOR HCF136, CHLOROPLASTIC"/>
    <property type="match status" value="1"/>
</dbReference>
<dbReference type="Proteomes" id="UP000515733">
    <property type="component" value="Chromosome"/>
</dbReference>
<keyword evidence="6" id="KW-1185">Reference proteome</keyword>
<feature type="domain" description="Photosynthesis system II assembly factor Ycf48/Hcf136-like" evidence="4">
    <location>
        <begin position="95"/>
        <end position="175"/>
    </location>
</feature>
<dbReference type="PANTHER" id="PTHR47199:SF2">
    <property type="entry name" value="PHOTOSYSTEM II STABILITY_ASSEMBLY FACTOR HCF136, CHLOROPLASTIC"/>
    <property type="match status" value="1"/>
</dbReference>
<evidence type="ECO:0000313" key="5">
    <source>
        <dbReference type="EMBL" id="CAB1368437.1"/>
    </source>
</evidence>
<keyword evidence="3" id="KW-0812">Transmembrane</keyword>